<gene>
    <name evidence="1" type="ORF">SDC9_161004</name>
</gene>
<organism evidence="1">
    <name type="scientific">bioreactor metagenome</name>
    <dbReference type="NCBI Taxonomy" id="1076179"/>
    <lineage>
        <taxon>unclassified sequences</taxon>
        <taxon>metagenomes</taxon>
        <taxon>ecological metagenomes</taxon>
    </lineage>
</organism>
<protein>
    <submittedName>
        <fullName evidence="1">Uncharacterized protein</fullName>
    </submittedName>
</protein>
<dbReference type="AlphaFoldDB" id="A0A645FH28"/>
<proteinExistence type="predicted"/>
<name>A0A645FH28_9ZZZZ</name>
<evidence type="ECO:0000313" key="1">
    <source>
        <dbReference type="EMBL" id="MPN13681.1"/>
    </source>
</evidence>
<accession>A0A645FH28</accession>
<comment type="caution">
    <text evidence="1">The sequence shown here is derived from an EMBL/GenBank/DDBJ whole genome shotgun (WGS) entry which is preliminary data.</text>
</comment>
<reference evidence="1" key="1">
    <citation type="submission" date="2019-08" db="EMBL/GenBank/DDBJ databases">
        <authorList>
            <person name="Kucharzyk K."/>
            <person name="Murdoch R.W."/>
            <person name="Higgins S."/>
            <person name="Loffler F."/>
        </authorList>
    </citation>
    <scope>NUCLEOTIDE SEQUENCE</scope>
</reference>
<dbReference type="EMBL" id="VSSQ01060204">
    <property type="protein sequence ID" value="MPN13681.1"/>
    <property type="molecule type" value="Genomic_DNA"/>
</dbReference>
<sequence length="71" mass="8163">MVERELLACLRGIHLLAQLHERADFCLDRQIEMRNLLLGLREALGDGALQTCWLAQRSCSRCSLSDHRSLR</sequence>